<feature type="region of interest" description="Disordered" evidence="1">
    <location>
        <begin position="37"/>
        <end position="78"/>
    </location>
</feature>
<organism evidence="2 3">
    <name type="scientific">Aegilops tauschii subsp. strangulata</name>
    <name type="common">Goatgrass</name>
    <dbReference type="NCBI Taxonomy" id="200361"/>
    <lineage>
        <taxon>Eukaryota</taxon>
        <taxon>Viridiplantae</taxon>
        <taxon>Streptophyta</taxon>
        <taxon>Embryophyta</taxon>
        <taxon>Tracheophyta</taxon>
        <taxon>Spermatophyta</taxon>
        <taxon>Magnoliopsida</taxon>
        <taxon>Liliopsida</taxon>
        <taxon>Poales</taxon>
        <taxon>Poaceae</taxon>
        <taxon>BOP clade</taxon>
        <taxon>Pooideae</taxon>
        <taxon>Triticodae</taxon>
        <taxon>Triticeae</taxon>
        <taxon>Triticinae</taxon>
        <taxon>Aegilops</taxon>
    </lineage>
</organism>
<accession>A0A453RMT2</accession>
<protein>
    <submittedName>
        <fullName evidence="2">Uncharacterized protein</fullName>
    </submittedName>
</protein>
<keyword evidence="3" id="KW-1185">Reference proteome</keyword>
<name>A0A453RMT2_AEGTS</name>
<reference evidence="3" key="2">
    <citation type="journal article" date="2017" name="Nat. Plants">
        <title>The Aegilops tauschii genome reveals multiple impacts of transposons.</title>
        <authorList>
            <person name="Zhao G."/>
            <person name="Zou C."/>
            <person name="Li K."/>
            <person name="Wang K."/>
            <person name="Li T."/>
            <person name="Gao L."/>
            <person name="Zhang X."/>
            <person name="Wang H."/>
            <person name="Yang Z."/>
            <person name="Liu X."/>
            <person name="Jiang W."/>
            <person name="Mao L."/>
            <person name="Kong X."/>
            <person name="Jiao Y."/>
            <person name="Jia J."/>
        </authorList>
    </citation>
    <scope>NUCLEOTIDE SEQUENCE [LARGE SCALE GENOMIC DNA]</scope>
    <source>
        <strain evidence="3">cv. AL8/78</strain>
    </source>
</reference>
<dbReference type="EnsemblPlants" id="AET7Gv20638700.1">
    <property type="protein sequence ID" value="AET7Gv20638700.1"/>
    <property type="gene ID" value="AET7Gv20638700"/>
</dbReference>
<proteinExistence type="predicted"/>
<dbReference type="Proteomes" id="UP000015105">
    <property type="component" value="Chromosome 7D"/>
</dbReference>
<feature type="compositionally biased region" description="Basic residues" evidence="1">
    <location>
        <begin position="63"/>
        <end position="78"/>
    </location>
</feature>
<dbReference type="Gramene" id="AET7Gv20638700.1">
    <property type="protein sequence ID" value="AET7Gv20638700.1"/>
    <property type="gene ID" value="AET7Gv20638700"/>
</dbReference>
<reference evidence="2" key="5">
    <citation type="journal article" date="2021" name="G3 (Bethesda)">
        <title>Aegilops tauschii genome assembly Aet v5.0 features greater sequence contiguity and improved annotation.</title>
        <authorList>
            <person name="Wang L."/>
            <person name="Zhu T."/>
            <person name="Rodriguez J.C."/>
            <person name="Deal K.R."/>
            <person name="Dubcovsky J."/>
            <person name="McGuire P.E."/>
            <person name="Lux T."/>
            <person name="Spannagl M."/>
            <person name="Mayer K.F.X."/>
            <person name="Baldrich P."/>
            <person name="Meyers B.C."/>
            <person name="Huo N."/>
            <person name="Gu Y.Q."/>
            <person name="Zhou H."/>
            <person name="Devos K.M."/>
            <person name="Bennetzen J.L."/>
            <person name="Unver T."/>
            <person name="Budak H."/>
            <person name="Gulick P.J."/>
            <person name="Galiba G."/>
            <person name="Kalapos B."/>
            <person name="Nelson D.R."/>
            <person name="Li P."/>
            <person name="You F.M."/>
            <person name="Luo M.C."/>
            <person name="Dvorak J."/>
        </authorList>
    </citation>
    <scope>NUCLEOTIDE SEQUENCE [LARGE SCALE GENOMIC DNA]</scope>
    <source>
        <strain evidence="2">cv. AL8/78</strain>
    </source>
</reference>
<reference evidence="3" key="1">
    <citation type="journal article" date="2014" name="Science">
        <title>Ancient hybridizations among the ancestral genomes of bread wheat.</title>
        <authorList>
            <consortium name="International Wheat Genome Sequencing Consortium,"/>
            <person name="Marcussen T."/>
            <person name="Sandve S.R."/>
            <person name="Heier L."/>
            <person name="Spannagl M."/>
            <person name="Pfeifer M."/>
            <person name="Jakobsen K.S."/>
            <person name="Wulff B.B."/>
            <person name="Steuernagel B."/>
            <person name="Mayer K.F."/>
            <person name="Olsen O.A."/>
        </authorList>
    </citation>
    <scope>NUCLEOTIDE SEQUENCE [LARGE SCALE GENOMIC DNA]</scope>
    <source>
        <strain evidence="3">cv. AL8/78</strain>
    </source>
</reference>
<dbReference type="AlphaFoldDB" id="A0A453RMT2"/>
<reference evidence="2" key="4">
    <citation type="submission" date="2019-03" db="UniProtKB">
        <authorList>
            <consortium name="EnsemblPlants"/>
        </authorList>
    </citation>
    <scope>IDENTIFICATION</scope>
</reference>
<evidence type="ECO:0000256" key="1">
    <source>
        <dbReference type="SAM" id="MobiDB-lite"/>
    </source>
</evidence>
<evidence type="ECO:0000313" key="3">
    <source>
        <dbReference type="Proteomes" id="UP000015105"/>
    </source>
</evidence>
<feature type="region of interest" description="Disordered" evidence="1">
    <location>
        <begin position="1"/>
        <end position="20"/>
    </location>
</feature>
<evidence type="ECO:0000313" key="2">
    <source>
        <dbReference type="EnsemblPlants" id="AET7Gv20638700.1"/>
    </source>
</evidence>
<sequence>KTTFFSRGQGRVLKTQSHQTPHQFSYPLLIFSPHPTTSLEKEASWPEQQQPPPPWRPASRSGRSPRLRSRARLALGRR</sequence>
<reference evidence="2" key="3">
    <citation type="journal article" date="2017" name="Nature">
        <title>Genome sequence of the progenitor of the wheat D genome Aegilops tauschii.</title>
        <authorList>
            <person name="Luo M.C."/>
            <person name="Gu Y.Q."/>
            <person name="Puiu D."/>
            <person name="Wang H."/>
            <person name="Twardziok S.O."/>
            <person name="Deal K.R."/>
            <person name="Huo N."/>
            <person name="Zhu T."/>
            <person name="Wang L."/>
            <person name="Wang Y."/>
            <person name="McGuire P.E."/>
            <person name="Liu S."/>
            <person name="Long H."/>
            <person name="Ramasamy R.K."/>
            <person name="Rodriguez J.C."/>
            <person name="Van S.L."/>
            <person name="Yuan L."/>
            <person name="Wang Z."/>
            <person name="Xia Z."/>
            <person name="Xiao L."/>
            <person name="Anderson O.D."/>
            <person name="Ouyang S."/>
            <person name="Liang Y."/>
            <person name="Zimin A.V."/>
            <person name="Pertea G."/>
            <person name="Qi P."/>
            <person name="Bennetzen J.L."/>
            <person name="Dai X."/>
            <person name="Dawson M.W."/>
            <person name="Muller H.G."/>
            <person name="Kugler K."/>
            <person name="Rivarola-Duarte L."/>
            <person name="Spannagl M."/>
            <person name="Mayer K.F.X."/>
            <person name="Lu F.H."/>
            <person name="Bevan M.W."/>
            <person name="Leroy P."/>
            <person name="Li P."/>
            <person name="You F.M."/>
            <person name="Sun Q."/>
            <person name="Liu Z."/>
            <person name="Lyons E."/>
            <person name="Wicker T."/>
            <person name="Salzberg S.L."/>
            <person name="Devos K.M."/>
            <person name="Dvorak J."/>
        </authorList>
    </citation>
    <scope>NUCLEOTIDE SEQUENCE [LARGE SCALE GENOMIC DNA]</scope>
    <source>
        <strain evidence="2">cv. AL8/78</strain>
    </source>
</reference>